<feature type="region of interest" description="Disordered" evidence="4">
    <location>
        <begin position="65"/>
        <end position="169"/>
    </location>
</feature>
<dbReference type="InterPro" id="IPR001138">
    <property type="entry name" value="Zn2Cys6_DnaBD"/>
</dbReference>
<accession>A0A395SJ30</accession>
<dbReference type="OrthoDB" id="4456959at2759"/>
<dbReference type="GO" id="GO:0000981">
    <property type="term" value="F:DNA-binding transcription factor activity, RNA polymerase II-specific"/>
    <property type="evidence" value="ECO:0007669"/>
    <property type="project" value="InterPro"/>
</dbReference>
<feature type="compositionally biased region" description="Polar residues" evidence="4">
    <location>
        <begin position="832"/>
        <end position="851"/>
    </location>
</feature>
<dbReference type="SMART" id="SM00066">
    <property type="entry name" value="GAL4"/>
    <property type="match status" value="1"/>
</dbReference>
<reference evidence="7 8" key="1">
    <citation type="journal article" date="2018" name="PLoS Pathog.">
        <title>Evolution of structural diversity of trichothecenes, a family of toxins produced by plant pathogenic and entomopathogenic fungi.</title>
        <authorList>
            <person name="Proctor R.H."/>
            <person name="McCormick S.P."/>
            <person name="Kim H.S."/>
            <person name="Cardoza R.E."/>
            <person name="Stanley A.M."/>
            <person name="Lindo L."/>
            <person name="Kelly A."/>
            <person name="Brown D.W."/>
            <person name="Lee T."/>
            <person name="Vaughan M.M."/>
            <person name="Alexander N.J."/>
            <person name="Busman M."/>
            <person name="Gutierrez S."/>
        </authorList>
    </citation>
    <scope>NUCLEOTIDE SEQUENCE [LARGE SCALE GENOMIC DNA]</scope>
    <source>
        <strain evidence="7 8">NRRL 20695</strain>
    </source>
</reference>
<dbReference type="PANTHER" id="PTHR46910">
    <property type="entry name" value="TRANSCRIPTION FACTOR PDR1"/>
    <property type="match status" value="1"/>
</dbReference>
<evidence type="ECO:0000313" key="7">
    <source>
        <dbReference type="EMBL" id="RGP72396.1"/>
    </source>
</evidence>
<feature type="compositionally biased region" description="Low complexity" evidence="4">
    <location>
        <begin position="106"/>
        <end position="120"/>
    </location>
</feature>
<feature type="region of interest" description="Disordered" evidence="4">
    <location>
        <begin position="1258"/>
        <end position="1296"/>
    </location>
</feature>
<dbReference type="GO" id="GO:0008270">
    <property type="term" value="F:zinc ion binding"/>
    <property type="evidence" value="ECO:0007669"/>
    <property type="project" value="UniProtKB-KW"/>
</dbReference>
<dbReference type="PROSITE" id="PS00028">
    <property type="entry name" value="ZINC_FINGER_C2H2_1"/>
    <property type="match status" value="1"/>
</dbReference>
<dbReference type="Pfam" id="PF00172">
    <property type="entry name" value="Zn_clus"/>
    <property type="match status" value="1"/>
</dbReference>
<feature type="domain" description="Zn(2)-C6 fungal-type" evidence="5">
    <location>
        <begin position="186"/>
        <end position="216"/>
    </location>
</feature>
<dbReference type="InterPro" id="IPR007219">
    <property type="entry name" value="XnlR_reg_dom"/>
</dbReference>
<dbReference type="CDD" id="cd00067">
    <property type="entry name" value="GAL4"/>
    <property type="match status" value="1"/>
</dbReference>
<feature type="compositionally biased region" description="Low complexity" evidence="4">
    <location>
        <begin position="301"/>
        <end position="313"/>
    </location>
</feature>
<proteinExistence type="predicted"/>
<evidence type="ECO:0000256" key="3">
    <source>
        <dbReference type="PROSITE-ProRule" id="PRU00042"/>
    </source>
</evidence>
<dbReference type="Gene3D" id="4.10.240.10">
    <property type="entry name" value="Zn(2)-C6 fungal-type DNA-binding domain"/>
    <property type="match status" value="1"/>
</dbReference>
<dbReference type="EMBL" id="PXOG01000148">
    <property type="protein sequence ID" value="RGP72396.1"/>
    <property type="molecule type" value="Genomic_DNA"/>
</dbReference>
<dbReference type="Pfam" id="PF04082">
    <property type="entry name" value="Fungal_trans"/>
    <property type="match status" value="1"/>
</dbReference>
<organism evidence="7 8">
    <name type="scientific">Fusarium longipes</name>
    <dbReference type="NCBI Taxonomy" id="694270"/>
    <lineage>
        <taxon>Eukaryota</taxon>
        <taxon>Fungi</taxon>
        <taxon>Dikarya</taxon>
        <taxon>Ascomycota</taxon>
        <taxon>Pezizomycotina</taxon>
        <taxon>Sordariomycetes</taxon>
        <taxon>Hypocreomycetidae</taxon>
        <taxon>Hypocreales</taxon>
        <taxon>Nectriaceae</taxon>
        <taxon>Fusarium</taxon>
    </lineage>
</organism>
<dbReference type="SUPFAM" id="SSF57701">
    <property type="entry name" value="Zn2/Cys6 DNA-binding domain"/>
    <property type="match status" value="1"/>
</dbReference>
<sequence length="1359" mass="149541">MMEAISQRNFNSSSIANFSPPTSLSLPSQPSSQYWPFDARSYSALAWAPNTFAYNCNPSLAAAKASAATTPTKPTGRRPRQPAAISRCTARTKARTASPVSVGYKRAPSSDTSSARSSPACTRGFSPRLKPKMPGRPPKRTASSGEDEGHTQASGKVKLPRLERGPDDFSSVVKNRLQSYTRTGQACDRCKVRKIRCDALPEGCSHCTNQNLECYVTDRVTGRTERRGYLQELEKEKNDMLSHIRDLEKLLDNKGVEVKPWKWSPYAQYPSGVSFDDSGNPIPDPDTGETWSQVGSAWVKNSSSGSNSDSGPSFPRTLESRPHGNHLGVGFDSSPLSSIGGTKLSILGMTVDLAKFEAPDMDEPPANAKPSTPLYNKSTQALLQSIMRVNPPMHVDMPSREDAFTYAEWYFMTFSAFLPVLHKPSFMRLLTRMYDEPNFQPSVADLVTVHMVFAIICHQYGTRNWQQVEQRTQMNDQANKHYHFALGKFFELSCSRDLASVQAMAMIVKHTRAFPKSGCVSIIANLALQRALELDLHRESRKPGEGTNLQHELRKRAFWVIMTVYIAVNGRRGRPMPITVEEFDVGFPEPIADELLSDDGVDTSRDIPCPYWPGIVSFKIIPIYMELYSNIYSVRRDVRNYVSIVNALEAQIAKWEDELPGFLKMDHAEQTEQTRMAAVYSKTWALEFRLCLRHPSVAMTNDKAMMAENMSICEDVSRKMLQCQLEIQKCKCLDTTWYQTSMYTAGAFTMLAAMWQRRFETTPEAIAALREEMNGWVGILEEVGSLLGSGSSIGAEIGNIIDRTIAWIDHDMRSKESESTQPSITPEIKQEQAAQASAYPTPQVPSTVTSGGTQGEVASAKSYFPEPEMNGQAPYPTLAYNEPTQNGLTPPTAYDAGAMFYNTSAQAPVTTSALSSSVAQVNPMLAFSQSAQVSQPDMLWQGRGNTWHDWTSAIADTQDRFSASTLLTLGGNTRDASSGAGVPGVTISPSANDINNIQNGGQNPPCGQIVSRTTLKDLYSISIIAEKMGKKRRGHPDIEEVLNRPWCYYCMKSCAVHSTTLNANILITGERDFEDLKLLISHQKAKHFKCDRCGRRLNTAGGLSVHMNQVHKENLTQVENALPNRQGLEVEIFGMEGIPQDMLDQHRNRILQNFQQAQKDRQIATGNPLPGQGHQQKKIKTESPDDLKKRLAEFRQKKKEIAANGGVDPAAAAAPAAPETQPSFNAPPAYPSQNPYEQPAFAQAPAVAAQPYPFAANNLPARPSSGASLPTATGLPQRPTQGGAWNGAPPAAGAGDDIDNLIRMAEAGIKPGATPAAAEEGDKKKKEKKARMFYDDAEISPEERMAALPRYAFIPEVGA</sequence>
<gene>
    <name evidence="7" type="ORF">FLONG3_6792</name>
</gene>
<feature type="compositionally biased region" description="Low complexity" evidence="4">
    <location>
        <begin position="1209"/>
        <end position="1218"/>
    </location>
</feature>
<feature type="region of interest" description="Disordered" evidence="4">
    <location>
        <begin position="1164"/>
        <end position="1186"/>
    </location>
</feature>
<evidence type="ECO:0000259" key="5">
    <source>
        <dbReference type="PROSITE" id="PS50048"/>
    </source>
</evidence>
<feature type="domain" description="C2H2-type" evidence="6">
    <location>
        <begin position="1088"/>
        <end position="1116"/>
    </location>
</feature>
<dbReference type="InterPro" id="IPR050987">
    <property type="entry name" value="AtrR-like"/>
</dbReference>
<evidence type="ECO:0008006" key="9">
    <source>
        <dbReference type="Google" id="ProtNLM"/>
    </source>
</evidence>
<dbReference type="PROSITE" id="PS50157">
    <property type="entry name" value="ZINC_FINGER_C2H2_2"/>
    <property type="match status" value="1"/>
</dbReference>
<feature type="compositionally biased region" description="Low complexity" evidence="4">
    <location>
        <begin position="1282"/>
        <end position="1295"/>
    </location>
</feature>
<dbReference type="InterPro" id="IPR036864">
    <property type="entry name" value="Zn2-C6_fun-type_DNA-bd_sf"/>
</dbReference>
<dbReference type="GO" id="GO:0003677">
    <property type="term" value="F:DNA binding"/>
    <property type="evidence" value="ECO:0007669"/>
    <property type="project" value="InterPro"/>
</dbReference>
<evidence type="ECO:0000256" key="2">
    <source>
        <dbReference type="ARBA" id="ARBA00023242"/>
    </source>
</evidence>
<protein>
    <recommendedName>
        <fullName evidence="9">Zn(2)-C6 fungal-type domain-containing protein</fullName>
    </recommendedName>
</protein>
<dbReference type="Proteomes" id="UP000266234">
    <property type="component" value="Unassembled WGS sequence"/>
</dbReference>
<dbReference type="CDD" id="cd20908">
    <property type="entry name" value="SUF4-like"/>
    <property type="match status" value="1"/>
</dbReference>
<feature type="compositionally biased region" description="Low complexity" evidence="4">
    <location>
        <begin position="65"/>
        <end position="74"/>
    </location>
</feature>
<keyword evidence="2" id="KW-0539">Nucleus</keyword>
<dbReference type="STRING" id="694270.A0A395SJ30"/>
<keyword evidence="1" id="KW-0479">Metal-binding</keyword>
<dbReference type="PROSITE" id="PS00463">
    <property type="entry name" value="ZN2_CY6_FUNGAL_1"/>
    <property type="match status" value="1"/>
</dbReference>
<dbReference type="Gene3D" id="3.30.160.60">
    <property type="entry name" value="Classic Zinc Finger"/>
    <property type="match status" value="1"/>
</dbReference>
<feature type="compositionally biased region" description="Basic and acidic residues" evidence="4">
    <location>
        <begin position="1320"/>
        <end position="1329"/>
    </location>
</feature>
<feature type="region of interest" description="Disordered" evidence="4">
    <location>
        <begin position="1201"/>
        <end position="1237"/>
    </location>
</feature>
<feature type="region of interest" description="Disordered" evidence="4">
    <location>
        <begin position="1310"/>
        <end position="1329"/>
    </location>
</feature>
<comment type="caution">
    <text evidence="7">The sequence shown here is derived from an EMBL/GenBank/DDBJ whole genome shotgun (WGS) entry which is preliminary data.</text>
</comment>
<dbReference type="InterPro" id="IPR013087">
    <property type="entry name" value="Znf_C2H2_type"/>
</dbReference>
<keyword evidence="3" id="KW-0862">Zinc</keyword>
<feature type="compositionally biased region" description="Basic residues" evidence="4">
    <location>
        <begin position="129"/>
        <end position="139"/>
    </location>
</feature>
<dbReference type="GO" id="GO:0006351">
    <property type="term" value="P:DNA-templated transcription"/>
    <property type="evidence" value="ECO:0007669"/>
    <property type="project" value="InterPro"/>
</dbReference>
<name>A0A395SJ30_9HYPO</name>
<feature type="region of interest" description="Disordered" evidence="4">
    <location>
        <begin position="298"/>
        <end position="331"/>
    </location>
</feature>
<evidence type="ECO:0000313" key="8">
    <source>
        <dbReference type="Proteomes" id="UP000266234"/>
    </source>
</evidence>
<keyword evidence="8" id="KW-1185">Reference proteome</keyword>
<evidence type="ECO:0000256" key="4">
    <source>
        <dbReference type="SAM" id="MobiDB-lite"/>
    </source>
</evidence>
<dbReference type="CDD" id="cd12148">
    <property type="entry name" value="fungal_TF_MHR"/>
    <property type="match status" value="1"/>
</dbReference>
<dbReference type="PROSITE" id="PS50048">
    <property type="entry name" value="ZN2_CY6_FUNGAL_2"/>
    <property type="match status" value="1"/>
</dbReference>
<keyword evidence="3" id="KW-0863">Zinc-finger</keyword>
<dbReference type="PANTHER" id="PTHR46910:SF4">
    <property type="entry name" value="ZN(2)-C6 FUNGAL-TYPE DOMAIN-CONTAINING PROTEIN"/>
    <property type="match status" value="1"/>
</dbReference>
<evidence type="ECO:0000256" key="1">
    <source>
        <dbReference type="ARBA" id="ARBA00022723"/>
    </source>
</evidence>
<evidence type="ECO:0000259" key="6">
    <source>
        <dbReference type="PROSITE" id="PS50157"/>
    </source>
</evidence>
<feature type="region of interest" description="Disordered" evidence="4">
    <location>
        <begin position="813"/>
        <end position="856"/>
    </location>
</feature>